<keyword evidence="3" id="KW-1185">Reference proteome</keyword>
<dbReference type="PANTHER" id="PTHR47691:SF3">
    <property type="entry name" value="HTH-TYPE TRANSCRIPTIONAL REGULATOR RV0890C-RELATED"/>
    <property type="match status" value="1"/>
</dbReference>
<accession>A0ABT7IYL9</accession>
<dbReference type="SMART" id="SM00382">
    <property type="entry name" value="AAA"/>
    <property type="match status" value="1"/>
</dbReference>
<dbReference type="InterPro" id="IPR003593">
    <property type="entry name" value="AAA+_ATPase"/>
</dbReference>
<evidence type="ECO:0000259" key="1">
    <source>
        <dbReference type="SMART" id="SM00382"/>
    </source>
</evidence>
<dbReference type="EMBL" id="JASJUS010000009">
    <property type="protein sequence ID" value="MDL2077189.1"/>
    <property type="molecule type" value="Genomic_DNA"/>
</dbReference>
<feature type="domain" description="AAA+ ATPase" evidence="1">
    <location>
        <begin position="38"/>
        <end position="205"/>
    </location>
</feature>
<reference evidence="2 3" key="1">
    <citation type="submission" date="2023-05" db="EMBL/GenBank/DDBJ databases">
        <title>Streptomyces fuscus sp. nov., a brown-black pigment producing actinomyces isolated from dry sand of Sea duck farm.</title>
        <authorList>
            <person name="Xie J."/>
            <person name="Shen N."/>
        </authorList>
    </citation>
    <scope>NUCLEOTIDE SEQUENCE [LARGE SCALE GENOMIC DNA]</scope>
    <source>
        <strain evidence="2 3">GXMU-J15</strain>
    </source>
</reference>
<evidence type="ECO:0000313" key="2">
    <source>
        <dbReference type="EMBL" id="MDL2077189.1"/>
    </source>
</evidence>
<dbReference type="RefSeq" id="WP_285432345.1">
    <property type="nucleotide sequence ID" value="NZ_JASJUS010000009.1"/>
</dbReference>
<dbReference type="InterPro" id="IPR027417">
    <property type="entry name" value="P-loop_NTPase"/>
</dbReference>
<dbReference type="Proteomes" id="UP001241926">
    <property type="component" value="Unassembled WGS sequence"/>
</dbReference>
<dbReference type="InterPro" id="IPR011990">
    <property type="entry name" value="TPR-like_helical_dom_sf"/>
</dbReference>
<sequence>MAVELRGPSPVPDFGAVNGEGDDLPTVLGALPAGAVLRPFVIVLHGPPGAGKSTLAAEVARRYAREAWGPSSSGPLPVHWLSFGGASVDAREILLRLLAECGAPRQDVIRAALAPNRKFDRQLREQCEEFVRERVVVLDDVSPAVARPVLKVLRHCYRLRVIVTSRREHGWRGVDLRHSVRPLASELDSEGPEPRLRRSLEQLSAQERILLDFLASRRSRAPFTTLTIRPSKRRDAMAGLLGLGLVRRVHEDRFALSERVRGTVLSHPSVLVTPHKDVTWELAGAAVQLLEASAGLLDGRKFMETEELVPLLPHELVPHIDEFMQLPAETRRLRAKHLEQRLISALATILAFLGDAHRLVALLRRSPKNRAVRRALCALARDVGLPDTAQSLIHGDTSADADFERAANHYATGHLDSARDALGEPFETEDIDTAWALLLRGAVLCDQGHVLEAERHLRFSADLHRAFDCRRGTGWALLHLARVSLLQGHDTEAAHRLRQAAEVAEALGDVRAQNWVETEWLRLRAQRRDNPAAPDRDRLVLAAHESFEDARGMGWTHVWTGHAYEGAGEHANAEAEWEEALRRFAGCQDALGLAWTRHRQALTFASDRAHNAHWADAYWAFTELGCAYGSAWTALEIAARAPGRALSQSYLTIARWVFELLNDTNGQSWAEAVGMAHADDATAPTTGSHMSDDIRQFLANHEAGEPTPIPLHARDLILIQGQSDTSAGCRVRITLLDESPTADTTARLLVRVAPGPGHPWASNPRATPWLTATALPLTHATLEPASALLRPSEQEEHGAEFDFVPHRTGTHRLRFTIALESTGTVLQQVETELDILDTGQPGNHAAPHAVTPRGR</sequence>
<gene>
    <name evidence="2" type="ORF">QNN03_12135</name>
</gene>
<dbReference type="PANTHER" id="PTHR47691">
    <property type="entry name" value="REGULATOR-RELATED"/>
    <property type="match status" value="1"/>
</dbReference>
<dbReference type="SUPFAM" id="SSF48452">
    <property type="entry name" value="TPR-like"/>
    <property type="match status" value="1"/>
</dbReference>
<dbReference type="Gene3D" id="3.40.50.300">
    <property type="entry name" value="P-loop containing nucleotide triphosphate hydrolases"/>
    <property type="match status" value="1"/>
</dbReference>
<protein>
    <submittedName>
        <fullName evidence="2">AAA family ATPase</fullName>
    </submittedName>
</protein>
<dbReference type="Pfam" id="PF13481">
    <property type="entry name" value="AAA_25"/>
    <property type="match status" value="1"/>
</dbReference>
<dbReference type="SUPFAM" id="SSF52540">
    <property type="entry name" value="P-loop containing nucleoside triphosphate hydrolases"/>
    <property type="match status" value="1"/>
</dbReference>
<dbReference type="Gene3D" id="1.25.40.10">
    <property type="entry name" value="Tetratricopeptide repeat domain"/>
    <property type="match status" value="1"/>
</dbReference>
<organism evidence="2 3">
    <name type="scientific">Streptomyces fuscus</name>
    <dbReference type="NCBI Taxonomy" id="3048495"/>
    <lineage>
        <taxon>Bacteria</taxon>
        <taxon>Bacillati</taxon>
        <taxon>Actinomycetota</taxon>
        <taxon>Actinomycetes</taxon>
        <taxon>Kitasatosporales</taxon>
        <taxon>Streptomycetaceae</taxon>
        <taxon>Streptomyces</taxon>
    </lineage>
</organism>
<proteinExistence type="predicted"/>
<evidence type="ECO:0000313" key="3">
    <source>
        <dbReference type="Proteomes" id="UP001241926"/>
    </source>
</evidence>
<comment type="caution">
    <text evidence="2">The sequence shown here is derived from an EMBL/GenBank/DDBJ whole genome shotgun (WGS) entry which is preliminary data.</text>
</comment>
<name>A0ABT7IYL9_9ACTN</name>